<feature type="chain" id="PRO_5036137069" description="Secreted protein" evidence="1">
    <location>
        <begin position="21"/>
        <end position="225"/>
    </location>
</feature>
<dbReference type="Proteomes" id="UP000325313">
    <property type="component" value="Unassembled WGS sequence"/>
</dbReference>
<evidence type="ECO:0000313" key="2">
    <source>
        <dbReference type="EMBL" id="KAA1067044.1"/>
    </source>
</evidence>
<keyword evidence="4" id="KW-1185">Reference proteome</keyword>
<evidence type="ECO:0000313" key="4">
    <source>
        <dbReference type="Proteomes" id="UP000324748"/>
    </source>
</evidence>
<dbReference type="OrthoDB" id="2508185at2759"/>
<evidence type="ECO:0000313" key="3">
    <source>
        <dbReference type="EMBL" id="KAA1083830.1"/>
    </source>
</evidence>
<reference evidence="4 5" key="1">
    <citation type="submission" date="2019-05" db="EMBL/GenBank/DDBJ databases">
        <title>Emergence of the Ug99 lineage of the wheat stem rust pathogen through somatic hybridization.</title>
        <authorList>
            <person name="Li F."/>
            <person name="Upadhyaya N.M."/>
            <person name="Sperschneider J."/>
            <person name="Matny O."/>
            <person name="Nguyen-Phuc H."/>
            <person name="Mago R."/>
            <person name="Raley C."/>
            <person name="Miller M.E."/>
            <person name="Silverstein K.A.T."/>
            <person name="Henningsen E."/>
            <person name="Hirsch C.D."/>
            <person name="Visser B."/>
            <person name="Pretorius Z.A."/>
            <person name="Steffenson B.J."/>
            <person name="Schwessinger B."/>
            <person name="Dodds P.N."/>
            <person name="Figueroa M."/>
        </authorList>
    </citation>
    <scope>NUCLEOTIDE SEQUENCE [LARGE SCALE GENOMIC DNA]</scope>
    <source>
        <strain evidence="3">21-0</strain>
        <strain evidence="2 5">Ug99</strain>
    </source>
</reference>
<evidence type="ECO:0000313" key="5">
    <source>
        <dbReference type="Proteomes" id="UP000325313"/>
    </source>
</evidence>
<feature type="signal peptide" evidence="1">
    <location>
        <begin position="1"/>
        <end position="20"/>
    </location>
</feature>
<organism evidence="2 5">
    <name type="scientific">Puccinia graminis f. sp. tritici</name>
    <dbReference type="NCBI Taxonomy" id="56615"/>
    <lineage>
        <taxon>Eukaryota</taxon>
        <taxon>Fungi</taxon>
        <taxon>Dikarya</taxon>
        <taxon>Basidiomycota</taxon>
        <taxon>Pucciniomycotina</taxon>
        <taxon>Pucciniomycetes</taxon>
        <taxon>Pucciniales</taxon>
        <taxon>Pucciniaceae</taxon>
        <taxon>Puccinia</taxon>
    </lineage>
</organism>
<accession>A0A5B0LTW8</accession>
<proteinExistence type="predicted"/>
<sequence length="225" mass="24872">MKATTSLFFLAAVAMSAVMADFDTTPPHTTCYNHFLTTGKKCVYSSPNDMERCPAPPDPPKTSQSVPLFEHQISMNKRSEDHTLGRRYDTTKPVTTAVKVVFTCPEPQNPDPNDDSSGLGVCLWVGANCNFTGWVSKDNFSNCGKQLYIQRKGDIMNPKYPRVIGGCDFGPDLPNEVGCFNLAVNQKLFDAFNPTEEERSTGVLSNIMTWDFNNLKGSKKQNGPN</sequence>
<dbReference type="AlphaFoldDB" id="A0A5B0LTW8"/>
<comment type="caution">
    <text evidence="2">The sequence shown here is derived from an EMBL/GenBank/DDBJ whole genome shotgun (WGS) entry which is preliminary data.</text>
</comment>
<name>A0A5B0LTW8_PUCGR</name>
<evidence type="ECO:0008006" key="6">
    <source>
        <dbReference type="Google" id="ProtNLM"/>
    </source>
</evidence>
<gene>
    <name evidence="3" type="ORF">PGT21_008221</name>
    <name evidence="2" type="ORF">PGTUg99_029154</name>
</gene>
<dbReference type="EMBL" id="VDEP01000508">
    <property type="protein sequence ID" value="KAA1067044.1"/>
    <property type="molecule type" value="Genomic_DNA"/>
</dbReference>
<dbReference type="Proteomes" id="UP000324748">
    <property type="component" value="Unassembled WGS sequence"/>
</dbReference>
<protein>
    <recommendedName>
        <fullName evidence="6">Secreted protein</fullName>
    </recommendedName>
</protein>
<keyword evidence="1" id="KW-0732">Signal</keyword>
<evidence type="ECO:0000256" key="1">
    <source>
        <dbReference type="SAM" id="SignalP"/>
    </source>
</evidence>
<dbReference type="EMBL" id="VSWC01000118">
    <property type="protein sequence ID" value="KAA1083830.1"/>
    <property type="molecule type" value="Genomic_DNA"/>
</dbReference>